<dbReference type="AlphaFoldDB" id="A0A4Q7UTL2"/>
<dbReference type="InterPro" id="IPR000120">
    <property type="entry name" value="Amidase"/>
</dbReference>
<evidence type="ECO:0000259" key="3">
    <source>
        <dbReference type="Pfam" id="PF01425"/>
    </source>
</evidence>
<comment type="similarity">
    <text evidence="1">Belongs to the amidase family.</text>
</comment>
<comment type="caution">
    <text evidence="4">The sequence shown here is derived from an EMBL/GenBank/DDBJ whole genome shotgun (WGS) entry which is preliminary data.</text>
</comment>
<name>A0A4Q7UTL2_PSEST</name>
<accession>A0A4Q7UTL2</accession>
<feature type="domain" description="Amidase" evidence="3">
    <location>
        <begin position="54"/>
        <end position="144"/>
    </location>
</feature>
<evidence type="ECO:0000256" key="2">
    <source>
        <dbReference type="SAM" id="MobiDB-lite"/>
    </source>
</evidence>
<dbReference type="InterPro" id="IPR036928">
    <property type="entry name" value="AS_sf"/>
</dbReference>
<evidence type="ECO:0000256" key="1">
    <source>
        <dbReference type="ARBA" id="ARBA00009199"/>
    </source>
</evidence>
<keyword evidence="5" id="KW-1185">Reference proteome</keyword>
<dbReference type="GO" id="GO:0003824">
    <property type="term" value="F:catalytic activity"/>
    <property type="evidence" value="ECO:0007669"/>
    <property type="project" value="InterPro"/>
</dbReference>
<reference evidence="4 5" key="1">
    <citation type="submission" date="2019-02" db="EMBL/GenBank/DDBJ databases">
        <title>Sequencing the genomes of 1000 actinobacteria strains.</title>
        <authorList>
            <person name="Klenk H.-P."/>
        </authorList>
    </citation>
    <scope>NUCLEOTIDE SEQUENCE [LARGE SCALE GENOMIC DNA]</scope>
    <source>
        <strain evidence="4 5">DSM 45779</strain>
    </source>
</reference>
<dbReference type="InterPro" id="IPR023631">
    <property type="entry name" value="Amidase_dom"/>
</dbReference>
<feature type="region of interest" description="Disordered" evidence="2">
    <location>
        <begin position="233"/>
        <end position="252"/>
    </location>
</feature>
<dbReference type="PANTHER" id="PTHR11895:SF7">
    <property type="entry name" value="GLUTAMYL-TRNA(GLN) AMIDOTRANSFERASE SUBUNIT A, MITOCHONDRIAL"/>
    <property type="match status" value="1"/>
</dbReference>
<evidence type="ECO:0000313" key="5">
    <source>
        <dbReference type="Proteomes" id="UP000291591"/>
    </source>
</evidence>
<dbReference type="PANTHER" id="PTHR11895">
    <property type="entry name" value="TRANSAMIDASE"/>
    <property type="match status" value="1"/>
</dbReference>
<dbReference type="OrthoDB" id="5175573at2"/>
<evidence type="ECO:0000313" key="4">
    <source>
        <dbReference type="EMBL" id="RZT84354.1"/>
    </source>
</evidence>
<proteinExistence type="inferred from homology"/>
<dbReference type="Proteomes" id="UP000291591">
    <property type="component" value="Unassembled WGS sequence"/>
</dbReference>
<organism evidence="4 5">
    <name type="scientific">Pseudonocardia sediminis</name>
    <dbReference type="NCBI Taxonomy" id="1397368"/>
    <lineage>
        <taxon>Bacteria</taxon>
        <taxon>Bacillati</taxon>
        <taxon>Actinomycetota</taxon>
        <taxon>Actinomycetes</taxon>
        <taxon>Pseudonocardiales</taxon>
        <taxon>Pseudonocardiaceae</taxon>
        <taxon>Pseudonocardia</taxon>
    </lineage>
</organism>
<sequence length="448" mass="46186">MTCDDVAMTVADRGVRTPADPVGIAGAVRAGRRTASDVAESVLSRVRARDIAPALFAGVDAERLRAEATALDTRADRFALPLAGVPVAVEDGIDVAGRATRHGSTATADTPVRRDDVLVRRLRAAGALVVGTTIAPELGLGRDGAPGGRATAAATGEGLAALSIGIDGDGALRAAAAAHGLLALTPGRRELPLPGGAPRLWSGLAGTTVLAADVDGVRVAFEVLRASRAGAVPRQGTAPGWASPGGALFPPGRAPRPVTVTDGVEDLPAPRAVACSLRSGRGLWADPRSCGAVHAAARRLAESDVAVSADDPPYRAWLPAQVSRRRDAGVARRVDELGLDPDLLGPDVRAALRRDRQVRRLGGPRPASPGRWRQRAVALFDDGGYDVLLLPAPADGEPPACLSAWNLAGLPSLVAPVRWGDERRPVQLVGRAGSERLLLGTAALLEER</sequence>
<gene>
    <name evidence="4" type="ORF">EV383_1193</name>
</gene>
<dbReference type="Gene3D" id="3.90.1300.10">
    <property type="entry name" value="Amidase signature (AS) domain"/>
    <property type="match status" value="1"/>
</dbReference>
<dbReference type="EMBL" id="SHKL01000001">
    <property type="protein sequence ID" value="RZT84354.1"/>
    <property type="molecule type" value="Genomic_DNA"/>
</dbReference>
<dbReference type="Pfam" id="PF01425">
    <property type="entry name" value="Amidase"/>
    <property type="match status" value="1"/>
</dbReference>
<protein>
    <submittedName>
        <fullName evidence="4">Amidase</fullName>
    </submittedName>
</protein>
<dbReference type="SUPFAM" id="SSF75304">
    <property type="entry name" value="Amidase signature (AS) enzymes"/>
    <property type="match status" value="1"/>
</dbReference>